<organism evidence="1 2">
    <name type="scientific">Actinomycetospora chlora</name>
    <dbReference type="NCBI Taxonomy" id="663608"/>
    <lineage>
        <taxon>Bacteria</taxon>
        <taxon>Bacillati</taxon>
        <taxon>Actinomycetota</taxon>
        <taxon>Actinomycetes</taxon>
        <taxon>Pseudonocardiales</taxon>
        <taxon>Pseudonocardiaceae</taxon>
        <taxon>Actinomycetospora</taxon>
    </lineage>
</organism>
<name>A0ABP9C6E6_9PSEU</name>
<sequence length="92" mass="9138">MTAAIPTPDTTDTTATTATADPAEIVVTVPDGSRAAATLSCRLHGVINGAGVGAALTVVVEAGERADDADVARVLTCARECAASRGLGFVVR</sequence>
<dbReference type="EMBL" id="BAABHO010000046">
    <property type="protein sequence ID" value="GAA4803689.1"/>
    <property type="molecule type" value="Genomic_DNA"/>
</dbReference>
<protein>
    <submittedName>
        <fullName evidence="1">Uncharacterized protein</fullName>
    </submittedName>
</protein>
<comment type="caution">
    <text evidence="1">The sequence shown here is derived from an EMBL/GenBank/DDBJ whole genome shotgun (WGS) entry which is preliminary data.</text>
</comment>
<dbReference type="Proteomes" id="UP001500928">
    <property type="component" value="Unassembled WGS sequence"/>
</dbReference>
<dbReference type="RefSeq" id="WP_345421024.1">
    <property type="nucleotide sequence ID" value="NZ_BAABHO010000046.1"/>
</dbReference>
<gene>
    <name evidence="1" type="ORF">GCM10023200_46170</name>
</gene>
<reference evidence="2" key="1">
    <citation type="journal article" date="2019" name="Int. J. Syst. Evol. Microbiol.">
        <title>The Global Catalogue of Microorganisms (GCM) 10K type strain sequencing project: providing services to taxonomists for standard genome sequencing and annotation.</title>
        <authorList>
            <consortium name="The Broad Institute Genomics Platform"/>
            <consortium name="The Broad Institute Genome Sequencing Center for Infectious Disease"/>
            <person name="Wu L."/>
            <person name="Ma J."/>
        </authorList>
    </citation>
    <scope>NUCLEOTIDE SEQUENCE [LARGE SCALE GENOMIC DNA]</scope>
    <source>
        <strain evidence="2">JCM 17979</strain>
    </source>
</reference>
<evidence type="ECO:0000313" key="2">
    <source>
        <dbReference type="Proteomes" id="UP001500928"/>
    </source>
</evidence>
<evidence type="ECO:0000313" key="1">
    <source>
        <dbReference type="EMBL" id="GAA4803689.1"/>
    </source>
</evidence>
<proteinExistence type="predicted"/>
<accession>A0ABP9C6E6</accession>
<keyword evidence="2" id="KW-1185">Reference proteome</keyword>